<evidence type="ECO:0000313" key="4">
    <source>
        <dbReference type="Proteomes" id="UP000449678"/>
    </source>
</evidence>
<evidence type="ECO:0000259" key="2">
    <source>
        <dbReference type="PROSITE" id="PS51819"/>
    </source>
</evidence>
<keyword evidence="4" id="KW-1185">Reference proteome</keyword>
<organism evidence="3 4">
    <name type="scientific">Duganella lactea</name>
    <dbReference type="NCBI Taxonomy" id="2692173"/>
    <lineage>
        <taxon>Bacteria</taxon>
        <taxon>Pseudomonadati</taxon>
        <taxon>Pseudomonadota</taxon>
        <taxon>Betaproteobacteria</taxon>
        <taxon>Burkholderiales</taxon>
        <taxon>Oxalobacteraceae</taxon>
        <taxon>Telluria group</taxon>
        <taxon>Duganella</taxon>
    </lineage>
</organism>
<evidence type="ECO:0000313" key="3">
    <source>
        <dbReference type="EMBL" id="MYM32814.1"/>
    </source>
</evidence>
<dbReference type="Pfam" id="PF00903">
    <property type="entry name" value="Glyoxalase"/>
    <property type="match status" value="1"/>
</dbReference>
<accession>A0ABW9V1S4</accession>
<protein>
    <submittedName>
        <fullName evidence="3">Glutathione transferase</fullName>
    </submittedName>
</protein>
<proteinExistence type="predicted"/>
<dbReference type="InterPro" id="IPR029068">
    <property type="entry name" value="Glyas_Bleomycin-R_OHBP_Dase"/>
</dbReference>
<reference evidence="3 4" key="1">
    <citation type="submission" date="2019-12" db="EMBL/GenBank/DDBJ databases">
        <title>Novel species isolated from a subtropical stream in China.</title>
        <authorList>
            <person name="Lu H."/>
        </authorList>
    </citation>
    <scope>NUCLEOTIDE SEQUENCE [LARGE SCALE GENOMIC DNA]</scope>
    <source>
        <strain evidence="3 4">FT94W</strain>
    </source>
</reference>
<gene>
    <name evidence="3" type="ORF">GTP38_00420</name>
</gene>
<sequence length="136" mass="15473">MLTGFNHLTLSVSDLEQSFDFYSNLLWFKPEAVWATGAYLSLKDFWLCLSLSKAATPERPTTYTHYAFSIPAENFDEFKKRVLAHGSQAWQQNSSEGDSFYFLDPDGHQLEVHVGSLGSRLAACKLKPYDGMKFFD</sequence>
<evidence type="ECO:0000256" key="1">
    <source>
        <dbReference type="ARBA" id="ARBA00022723"/>
    </source>
</evidence>
<dbReference type="SUPFAM" id="SSF54593">
    <property type="entry name" value="Glyoxalase/Bleomycin resistance protein/Dihydroxybiphenyl dioxygenase"/>
    <property type="match status" value="1"/>
</dbReference>
<dbReference type="PANTHER" id="PTHR36113">
    <property type="entry name" value="LYASE, PUTATIVE-RELATED-RELATED"/>
    <property type="match status" value="1"/>
</dbReference>
<dbReference type="EMBL" id="WWCO01000001">
    <property type="protein sequence ID" value="MYM32814.1"/>
    <property type="molecule type" value="Genomic_DNA"/>
</dbReference>
<feature type="domain" description="VOC" evidence="2">
    <location>
        <begin position="4"/>
        <end position="115"/>
    </location>
</feature>
<dbReference type="InterPro" id="IPR004360">
    <property type="entry name" value="Glyas_Fos-R_dOase_dom"/>
</dbReference>
<keyword evidence="1" id="KW-0479">Metal-binding</keyword>
<dbReference type="PROSITE" id="PS51819">
    <property type="entry name" value="VOC"/>
    <property type="match status" value="1"/>
</dbReference>
<dbReference type="PANTHER" id="PTHR36113:SF6">
    <property type="entry name" value="FOSFOMYCIN RESISTANCE PROTEIN FOSX"/>
    <property type="match status" value="1"/>
</dbReference>
<name>A0ABW9V1S4_9BURK</name>
<dbReference type="InterPro" id="IPR037523">
    <property type="entry name" value="VOC_core"/>
</dbReference>
<dbReference type="Proteomes" id="UP000449678">
    <property type="component" value="Unassembled WGS sequence"/>
</dbReference>
<comment type="caution">
    <text evidence="3">The sequence shown here is derived from an EMBL/GenBank/DDBJ whole genome shotgun (WGS) entry which is preliminary data.</text>
</comment>
<dbReference type="InterPro" id="IPR051332">
    <property type="entry name" value="Fosfomycin_Res_Enzymes"/>
</dbReference>
<dbReference type="RefSeq" id="WP_160988237.1">
    <property type="nucleotide sequence ID" value="NZ_WWCO01000001.1"/>
</dbReference>
<keyword evidence="3" id="KW-0808">Transferase</keyword>
<dbReference type="GO" id="GO:0016740">
    <property type="term" value="F:transferase activity"/>
    <property type="evidence" value="ECO:0007669"/>
    <property type="project" value="UniProtKB-KW"/>
</dbReference>
<dbReference type="Gene3D" id="3.10.180.10">
    <property type="entry name" value="2,3-Dihydroxybiphenyl 1,2-Dioxygenase, domain 1"/>
    <property type="match status" value="1"/>
</dbReference>